<name>A0A6N8IXA9_9BURK</name>
<evidence type="ECO:0000313" key="3">
    <source>
        <dbReference type="EMBL" id="MVQ31477.1"/>
    </source>
</evidence>
<sequence>MALARRTAEIATAATLALFAGAVIAGALQLNTGWAPTGPQPGYVPLRLGAMLLVVSLLLMFQAARPAAGEPFATREQLQRSLSLLLPTVGMAVAMAFLGTYVAGAVFLAWMARRHGGLGWPRVAALAVGAPVILFLIFELWFGVPLAKGPLEQAFGY</sequence>
<comment type="caution">
    <text evidence="3">The sequence shown here is derived from an EMBL/GenBank/DDBJ whole genome shotgun (WGS) entry which is preliminary data.</text>
</comment>
<proteinExistence type="predicted"/>
<keyword evidence="1" id="KW-0472">Membrane</keyword>
<protein>
    <submittedName>
        <fullName evidence="3">Tripartite tricarboxylate transporter TctB family protein</fullName>
    </submittedName>
</protein>
<feature type="transmembrane region" description="Helical" evidence="1">
    <location>
        <begin position="123"/>
        <end position="142"/>
    </location>
</feature>
<keyword evidence="4" id="KW-1185">Reference proteome</keyword>
<reference evidence="3 4" key="1">
    <citation type="submission" date="2019-12" db="EMBL/GenBank/DDBJ databases">
        <authorList>
            <person name="Huq M.A."/>
        </authorList>
    </citation>
    <scope>NUCLEOTIDE SEQUENCE [LARGE SCALE GENOMIC DNA]</scope>
    <source>
        <strain evidence="3 4">MAH-25</strain>
    </source>
</reference>
<feature type="transmembrane region" description="Helical" evidence="1">
    <location>
        <begin position="82"/>
        <end position="111"/>
    </location>
</feature>
<dbReference type="AlphaFoldDB" id="A0A6N8IXA9"/>
<evidence type="ECO:0000259" key="2">
    <source>
        <dbReference type="Pfam" id="PF07331"/>
    </source>
</evidence>
<feature type="transmembrane region" description="Helical" evidence="1">
    <location>
        <begin position="41"/>
        <end position="61"/>
    </location>
</feature>
<gene>
    <name evidence="3" type="ORF">GON04_18615</name>
</gene>
<dbReference type="Proteomes" id="UP000469385">
    <property type="component" value="Unassembled WGS sequence"/>
</dbReference>
<dbReference type="RefSeq" id="WP_157399522.1">
    <property type="nucleotide sequence ID" value="NZ_WSEL01000009.1"/>
</dbReference>
<evidence type="ECO:0000256" key="1">
    <source>
        <dbReference type="SAM" id="Phobius"/>
    </source>
</evidence>
<keyword evidence="1" id="KW-0812">Transmembrane</keyword>
<organism evidence="3 4">
    <name type="scientific">Ramlibacter pinisoli</name>
    <dbReference type="NCBI Taxonomy" id="2682844"/>
    <lineage>
        <taxon>Bacteria</taxon>
        <taxon>Pseudomonadati</taxon>
        <taxon>Pseudomonadota</taxon>
        <taxon>Betaproteobacteria</taxon>
        <taxon>Burkholderiales</taxon>
        <taxon>Comamonadaceae</taxon>
        <taxon>Ramlibacter</taxon>
    </lineage>
</organism>
<dbReference type="EMBL" id="WSEL01000009">
    <property type="protein sequence ID" value="MVQ31477.1"/>
    <property type="molecule type" value="Genomic_DNA"/>
</dbReference>
<evidence type="ECO:0000313" key="4">
    <source>
        <dbReference type="Proteomes" id="UP000469385"/>
    </source>
</evidence>
<dbReference type="InterPro" id="IPR009936">
    <property type="entry name" value="DUF1468"/>
</dbReference>
<feature type="domain" description="DUF1468" evidence="2">
    <location>
        <begin position="12"/>
        <end position="146"/>
    </location>
</feature>
<accession>A0A6N8IXA9</accession>
<keyword evidence="1" id="KW-1133">Transmembrane helix</keyword>
<dbReference type="Pfam" id="PF07331">
    <property type="entry name" value="TctB"/>
    <property type="match status" value="1"/>
</dbReference>